<feature type="compositionally biased region" description="Low complexity" evidence="1">
    <location>
        <begin position="39"/>
        <end position="52"/>
    </location>
</feature>
<feature type="transmembrane region" description="Helical" evidence="2">
    <location>
        <begin position="6"/>
        <end position="23"/>
    </location>
</feature>
<evidence type="ECO:0000259" key="3">
    <source>
        <dbReference type="Pfam" id="PF23983"/>
    </source>
</evidence>
<organism evidence="4">
    <name type="scientific">viral metagenome</name>
    <dbReference type="NCBI Taxonomy" id="1070528"/>
    <lineage>
        <taxon>unclassified sequences</taxon>
        <taxon>metagenomes</taxon>
        <taxon>organismal metagenomes</taxon>
    </lineage>
</organism>
<sequence length="248" mass="26902">MLNNNLVLIIFVGIVVMAVLHMTSKPNVSKSKVSKSKQKFVSSESTPVESSENFSEQSPIDNIEGMQNVDNVDNVDNSDNVENFGESPTSLPVPKAESVIKSSKLGNNFGGGKFSTKLTGAGSNVGPNTTNVNGLSLEGGVNDYTLGVTPVISKEKKAKKLSAKDLLPKESQDDWFDMPYDKKQMMRIENENLLAGSSTQSRIGIDTQGQTLRNASHDLRAAPLNPKFNVGPWLNSTIEPDYNIKPIM</sequence>
<dbReference type="EMBL" id="MN739840">
    <property type="protein sequence ID" value="QHT74188.1"/>
    <property type="molecule type" value="Genomic_DNA"/>
</dbReference>
<keyword evidence="2" id="KW-0472">Membrane</keyword>
<reference evidence="4" key="1">
    <citation type="journal article" date="2020" name="Nature">
        <title>Giant virus diversity and host interactions through global metagenomics.</title>
        <authorList>
            <person name="Schulz F."/>
            <person name="Roux S."/>
            <person name="Paez-Espino D."/>
            <person name="Jungbluth S."/>
            <person name="Walsh D.A."/>
            <person name="Denef V.J."/>
            <person name="McMahon K.D."/>
            <person name="Konstantinidis K.T."/>
            <person name="Eloe-Fadrosh E.A."/>
            <person name="Kyrpides N.C."/>
            <person name="Woyke T."/>
        </authorList>
    </citation>
    <scope>NUCLEOTIDE SEQUENCE</scope>
    <source>
        <strain evidence="4">GVMAG-M-3300023179-4</strain>
    </source>
</reference>
<evidence type="ECO:0000256" key="1">
    <source>
        <dbReference type="SAM" id="MobiDB-lite"/>
    </source>
</evidence>
<feature type="compositionally biased region" description="Low complexity" evidence="1">
    <location>
        <begin position="68"/>
        <end position="83"/>
    </location>
</feature>
<proteinExistence type="predicted"/>
<dbReference type="AlphaFoldDB" id="A0A6C0H0W4"/>
<evidence type="ECO:0000256" key="2">
    <source>
        <dbReference type="SAM" id="Phobius"/>
    </source>
</evidence>
<name>A0A6C0H0W4_9ZZZZ</name>
<feature type="domain" description="Minor capsid protein P11 C-terminal conserved region" evidence="3">
    <location>
        <begin position="161"/>
        <end position="247"/>
    </location>
</feature>
<feature type="region of interest" description="Disordered" evidence="1">
    <location>
        <begin position="27"/>
        <end position="95"/>
    </location>
</feature>
<evidence type="ECO:0000313" key="4">
    <source>
        <dbReference type="EMBL" id="QHT74188.1"/>
    </source>
</evidence>
<keyword evidence="2" id="KW-1133">Transmembrane helix</keyword>
<dbReference type="InterPro" id="IPR055730">
    <property type="entry name" value="P11_C"/>
</dbReference>
<protein>
    <recommendedName>
        <fullName evidence="3">Minor capsid protein P11 C-terminal conserved region domain-containing protein</fullName>
    </recommendedName>
</protein>
<dbReference type="Pfam" id="PF23983">
    <property type="entry name" value="P11_C"/>
    <property type="match status" value="1"/>
</dbReference>
<accession>A0A6C0H0W4</accession>
<keyword evidence="2" id="KW-0812">Transmembrane</keyword>